<dbReference type="RefSeq" id="XP_073554812.1">
    <property type="nucleotide sequence ID" value="XM_073706673.1"/>
</dbReference>
<dbReference type="PANTHER" id="PTHR15615">
    <property type="match status" value="1"/>
</dbReference>
<dbReference type="SUPFAM" id="SSF47954">
    <property type="entry name" value="Cyclin-like"/>
    <property type="match status" value="1"/>
</dbReference>
<feature type="compositionally biased region" description="Low complexity" evidence="1">
    <location>
        <begin position="82"/>
        <end position="103"/>
    </location>
</feature>
<evidence type="ECO:0000256" key="1">
    <source>
        <dbReference type="SAM" id="MobiDB-lite"/>
    </source>
</evidence>
<protein>
    <submittedName>
        <fullName evidence="2">Nuc-1 negative regulatory protein preg</fullName>
    </submittedName>
</protein>
<evidence type="ECO:0000313" key="2">
    <source>
        <dbReference type="EMBL" id="TFA98610.1"/>
    </source>
</evidence>
<dbReference type="GeneID" id="300581123"/>
<feature type="compositionally biased region" description="Low complexity" evidence="1">
    <location>
        <begin position="50"/>
        <end position="69"/>
    </location>
</feature>
<feature type="compositionally biased region" description="Low complexity" evidence="1">
    <location>
        <begin position="1"/>
        <end position="34"/>
    </location>
</feature>
<accession>A0ABY2GSL7</accession>
<feature type="compositionally biased region" description="Acidic residues" evidence="1">
    <location>
        <begin position="355"/>
        <end position="378"/>
    </location>
</feature>
<sequence>MLKTSPILSPSSASPSSFRNASRSSQDSVSSHPSQLPSTSPKPAYVRRLSSQSTMTVSAAASSSALSPGRSRRNGASHGDTRTPSRASLSTSPSPSALPTTTTTKVIVTTTTNMGVNDETQHPGRHSPAQAQLYNALSPNKRRLAAASPTPDASTAPPAVAPGPAPPQPAASQQAAKRAKPEERPPIILPQKYEHCPVEHMVELIAHMLGELIATNDAIRISSGGLTRFHSRTPPGISVRDYLHRLARHATLIPPLLLAMVYYIDRLCALYPEFTINTLTVHRFLITAATVAAKGLSDSFWNNTTYARVGGVRVAELRLLELEFLYRVDWRIVPNPEILVAYYQGLVQRCPGYELESDGSSENDDEEIDDDEDEDDNE</sequence>
<comment type="caution">
    <text evidence="2">The sequence shown here is derived from an EMBL/GenBank/DDBJ whole genome shotgun (WGS) entry which is preliminary data.</text>
</comment>
<dbReference type="CDD" id="cd20558">
    <property type="entry name" value="CYCLIN_ScPCL7-like"/>
    <property type="match status" value="1"/>
</dbReference>
<dbReference type="Proteomes" id="UP001642720">
    <property type="component" value="Unassembled WGS sequence"/>
</dbReference>
<dbReference type="InterPro" id="IPR013922">
    <property type="entry name" value="Cyclin_PHO80-like"/>
</dbReference>
<feature type="compositionally biased region" description="Low complexity" evidence="1">
    <location>
        <begin position="145"/>
        <end position="158"/>
    </location>
</feature>
<feature type="region of interest" description="Disordered" evidence="1">
    <location>
        <begin position="143"/>
        <end position="186"/>
    </location>
</feature>
<proteinExistence type="predicted"/>
<gene>
    <name evidence="2" type="ORF">CCMA1212_009597</name>
</gene>
<dbReference type="Pfam" id="PF08613">
    <property type="entry name" value="Cyclin"/>
    <property type="match status" value="1"/>
</dbReference>
<feature type="region of interest" description="Disordered" evidence="1">
    <location>
        <begin position="1"/>
        <end position="103"/>
    </location>
</feature>
<name>A0ABY2GSL7_9HYPO</name>
<reference evidence="2 3" key="1">
    <citation type="submission" date="2018-01" db="EMBL/GenBank/DDBJ databases">
        <title>Genome characterization of the sugarcane-associated fungus Trichoderma ghanense CCMA-1212 and their application in lignocelulose bioconversion.</title>
        <authorList>
            <person name="Steindorff A.S."/>
            <person name="Mendes T.D."/>
            <person name="Vilela E.S.D."/>
            <person name="Rodrigues D.S."/>
            <person name="Formighieri E.F."/>
            <person name="Melo I.S."/>
            <person name="Favaro L.C.L."/>
        </authorList>
    </citation>
    <scope>NUCLEOTIDE SEQUENCE [LARGE SCALE GENOMIC DNA]</scope>
    <source>
        <strain evidence="2 3">CCMA-1212</strain>
    </source>
</reference>
<organism evidence="2 3">
    <name type="scientific">Trichoderma ghanense</name>
    <dbReference type="NCBI Taxonomy" id="65468"/>
    <lineage>
        <taxon>Eukaryota</taxon>
        <taxon>Fungi</taxon>
        <taxon>Dikarya</taxon>
        <taxon>Ascomycota</taxon>
        <taxon>Pezizomycotina</taxon>
        <taxon>Sordariomycetes</taxon>
        <taxon>Hypocreomycetidae</taxon>
        <taxon>Hypocreales</taxon>
        <taxon>Hypocreaceae</taxon>
        <taxon>Trichoderma</taxon>
    </lineage>
</organism>
<dbReference type="EMBL" id="PPTA01000018">
    <property type="protein sequence ID" value="TFA98610.1"/>
    <property type="molecule type" value="Genomic_DNA"/>
</dbReference>
<keyword evidence="3" id="KW-1185">Reference proteome</keyword>
<dbReference type="InterPro" id="IPR036915">
    <property type="entry name" value="Cyclin-like_sf"/>
</dbReference>
<evidence type="ECO:0000313" key="3">
    <source>
        <dbReference type="Proteomes" id="UP001642720"/>
    </source>
</evidence>
<dbReference type="PANTHER" id="PTHR15615:SF117">
    <property type="entry name" value="PHO85 CYCLIN PHO80"/>
    <property type="match status" value="1"/>
</dbReference>
<dbReference type="Gene3D" id="1.10.472.10">
    <property type="entry name" value="Cyclin-like"/>
    <property type="match status" value="1"/>
</dbReference>
<feature type="region of interest" description="Disordered" evidence="1">
    <location>
        <begin position="354"/>
        <end position="378"/>
    </location>
</feature>
<feature type="compositionally biased region" description="Pro residues" evidence="1">
    <location>
        <begin position="159"/>
        <end position="169"/>
    </location>
</feature>